<organism evidence="1 2">
    <name type="scientific">Candidatus Caccousia avicola</name>
    <dbReference type="NCBI Taxonomy" id="2840721"/>
    <lineage>
        <taxon>Bacteria</taxon>
        <taxon>Bacillati</taxon>
        <taxon>Bacillota</taxon>
        <taxon>Clostridia</taxon>
        <taxon>Eubacteriales</taxon>
        <taxon>Oscillospiraceae</taxon>
        <taxon>Oscillospiraceae incertae sedis</taxon>
        <taxon>Candidatus Caccousia</taxon>
    </lineage>
</organism>
<name>A0A9D1DE15_9FIRM</name>
<reference evidence="1" key="1">
    <citation type="submission" date="2020-10" db="EMBL/GenBank/DDBJ databases">
        <authorList>
            <person name="Gilroy R."/>
        </authorList>
    </citation>
    <scope>NUCLEOTIDE SEQUENCE</scope>
    <source>
        <strain evidence="1">ChiSxjej1B13-7958</strain>
    </source>
</reference>
<dbReference type="Proteomes" id="UP000824242">
    <property type="component" value="Unassembled WGS sequence"/>
</dbReference>
<reference evidence="1" key="2">
    <citation type="journal article" date="2021" name="PeerJ">
        <title>Extensive microbial diversity within the chicken gut microbiome revealed by metagenomics and culture.</title>
        <authorList>
            <person name="Gilroy R."/>
            <person name="Ravi A."/>
            <person name="Getino M."/>
            <person name="Pursley I."/>
            <person name="Horton D.L."/>
            <person name="Alikhan N.F."/>
            <person name="Baker D."/>
            <person name="Gharbi K."/>
            <person name="Hall N."/>
            <person name="Watson M."/>
            <person name="Adriaenssens E.M."/>
            <person name="Foster-Nyarko E."/>
            <person name="Jarju S."/>
            <person name="Secka A."/>
            <person name="Antonio M."/>
            <person name="Oren A."/>
            <person name="Chaudhuri R.R."/>
            <person name="La Ragione R."/>
            <person name="Hildebrand F."/>
            <person name="Pallen M.J."/>
        </authorList>
    </citation>
    <scope>NUCLEOTIDE SEQUENCE</scope>
    <source>
        <strain evidence="1">ChiSxjej1B13-7958</strain>
    </source>
</reference>
<accession>A0A9D1DE15</accession>
<evidence type="ECO:0000313" key="1">
    <source>
        <dbReference type="EMBL" id="HIR46727.1"/>
    </source>
</evidence>
<protein>
    <submittedName>
        <fullName evidence="1">Uncharacterized protein</fullName>
    </submittedName>
</protein>
<dbReference type="AlphaFoldDB" id="A0A9D1DE15"/>
<sequence length="189" mass="21876">MELPADIMAVIKETAKQTAKAVVTEQDTQLEERRDRRLHNTQLLLKNYRKFKLHCTGAVYTDEEGDHDGSEEEEAIELLDMMMNKNRMAVVESIRMSCRRTKIIMKHIDNVLSMYEVYCNQKADNADGRTARRECQVLRRYYISDDEPTYDQIAADLQISPRQVYRDLSSATAQVSVFMFGVDALDNEP</sequence>
<gene>
    <name evidence="1" type="ORF">IAB89_03565</name>
</gene>
<evidence type="ECO:0000313" key="2">
    <source>
        <dbReference type="Proteomes" id="UP000824242"/>
    </source>
</evidence>
<proteinExistence type="predicted"/>
<comment type="caution">
    <text evidence="1">The sequence shown here is derived from an EMBL/GenBank/DDBJ whole genome shotgun (WGS) entry which is preliminary data.</text>
</comment>
<dbReference type="EMBL" id="DVGZ01000035">
    <property type="protein sequence ID" value="HIR46727.1"/>
    <property type="molecule type" value="Genomic_DNA"/>
</dbReference>